<keyword evidence="7" id="KW-1185">Reference proteome</keyword>
<dbReference type="AlphaFoldDB" id="A0AAN6WVW9"/>
<evidence type="ECO:0000313" key="6">
    <source>
        <dbReference type="EMBL" id="KAK4188936.1"/>
    </source>
</evidence>
<evidence type="ECO:0000313" key="7">
    <source>
        <dbReference type="Proteomes" id="UP001302126"/>
    </source>
</evidence>
<gene>
    <name evidence="6" type="ORF">QBC35DRAFT_473208</name>
</gene>
<dbReference type="InterPro" id="IPR016197">
    <property type="entry name" value="Chromo-like_dom_sf"/>
</dbReference>
<dbReference type="CDD" id="cd00024">
    <property type="entry name" value="CD_CSD"/>
    <property type="match status" value="1"/>
</dbReference>
<dbReference type="InterPro" id="IPR000953">
    <property type="entry name" value="Chromo/chromo_shadow_dom"/>
</dbReference>
<feature type="compositionally biased region" description="Polar residues" evidence="4">
    <location>
        <begin position="124"/>
        <end position="152"/>
    </location>
</feature>
<feature type="region of interest" description="Disordered" evidence="4">
    <location>
        <begin position="111"/>
        <end position="190"/>
    </location>
</feature>
<comment type="subunit">
    <text evidence="2">Component of the NuA4 histone acetyltransferase complex.</text>
</comment>
<name>A0AAN6WVW9_9PEZI</name>
<dbReference type="GO" id="GO:0006338">
    <property type="term" value="P:chromatin remodeling"/>
    <property type="evidence" value="ECO:0007669"/>
    <property type="project" value="UniProtKB-ARBA"/>
</dbReference>
<dbReference type="InterPro" id="IPR023780">
    <property type="entry name" value="Chromo_domain"/>
</dbReference>
<dbReference type="SUPFAM" id="SSF54160">
    <property type="entry name" value="Chromo domain-like"/>
    <property type="match status" value="1"/>
</dbReference>
<feature type="region of interest" description="Disordered" evidence="4">
    <location>
        <begin position="33"/>
        <end position="54"/>
    </location>
</feature>
<evidence type="ECO:0000256" key="3">
    <source>
        <dbReference type="ARBA" id="ARBA00023242"/>
    </source>
</evidence>
<accession>A0AAN6WVW9</accession>
<dbReference type="EMBL" id="MU864382">
    <property type="protein sequence ID" value="KAK4188936.1"/>
    <property type="molecule type" value="Genomic_DNA"/>
</dbReference>
<protein>
    <recommendedName>
        <fullName evidence="5">Chromo domain-containing protein</fullName>
    </recommendedName>
</protein>
<dbReference type="PROSITE" id="PS50013">
    <property type="entry name" value="CHROMO_2"/>
    <property type="match status" value="1"/>
</dbReference>
<dbReference type="GO" id="GO:0005634">
    <property type="term" value="C:nucleus"/>
    <property type="evidence" value="ECO:0007669"/>
    <property type="project" value="UniProtKB-SubCell"/>
</dbReference>
<dbReference type="PANTHER" id="PTHR22812">
    <property type="entry name" value="CHROMOBOX PROTEIN"/>
    <property type="match status" value="1"/>
</dbReference>
<reference evidence="6" key="2">
    <citation type="submission" date="2023-05" db="EMBL/GenBank/DDBJ databases">
        <authorList>
            <consortium name="Lawrence Berkeley National Laboratory"/>
            <person name="Steindorff A."/>
            <person name="Hensen N."/>
            <person name="Bonometti L."/>
            <person name="Westerberg I."/>
            <person name="Brannstrom I.O."/>
            <person name="Guillou S."/>
            <person name="Cros-Aarteil S."/>
            <person name="Calhoun S."/>
            <person name="Haridas S."/>
            <person name="Kuo A."/>
            <person name="Mondo S."/>
            <person name="Pangilinan J."/>
            <person name="Riley R."/>
            <person name="Labutti K."/>
            <person name="Andreopoulos B."/>
            <person name="Lipzen A."/>
            <person name="Chen C."/>
            <person name="Yanf M."/>
            <person name="Daum C."/>
            <person name="Ng V."/>
            <person name="Clum A."/>
            <person name="Ohm R."/>
            <person name="Martin F."/>
            <person name="Silar P."/>
            <person name="Natvig D."/>
            <person name="Lalanne C."/>
            <person name="Gautier V."/>
            <person name="Ament-Velasquez S.L."/>
            <person name="Kruys A."/>
            <person name="Hutchinson M.I."/>
            <person name="Powell A.J."/>
            <person name="Barry K."/>
            <person name="Miller A.N."/>
            <person name="Grigoriev I.V."/>
            <person name="Debuchy R."/>
            <person name="Gladieux P."/>
            <person name="Thoren M.H."/>
            <person name="Johannesson H."/>
        </authorList>
    </citation>
    <scope>NUCLEOTIDE SEQUENCE</scope>
    <source>
        <strain evidence="6">PSN309</strain>
    </source>
</reference>
<dbReference type="InterPro" id="IPR051219">
    <property type="entry name" value="Heterochromatin_chromo-domain"/>
</dbReference>
<sequence length="190" mass="22075">VTATKRIYSNFEQFVREVKKVFGVTNPVTQTFSDKGSLEGPVEDSQSDSGLEEGDRYETEIILDHRPYKKGFKYLTKWEGHGNEHNTWMTEFQLRRSKELIEEYWERKGGRPVQKLRTGENERPTPQSDPRPNVHGNDSSQAENPAPAQQPSTHEDQEMDPIPPRKRGRSSKKQKELEALVPRRSTRQRK</sequence>
<dbReference type="Pfam" id="PF00385">
    <property type="entry name" value="Chromo"/>
    <property type="match status" value="1"/>
</dbReference>
<feature type="non-terminal residue" evidence="6">
    <location>
        <position position="1"/>
    </location>
</feature>
<keyword evidence="3" id="KW-0539">Nucleus</keyword>
<proteinExistence type="predicted"/>
<comment type="caution">
    <text evidence="6">The sequence shown here is derived from an EMBL/GenBank/DDBJ whole genome shotgun (WGS) entry which is preliminary data.</text>
</comment>
<organism evidence="6 7">
    <name type="scientific">Podospora australis</name>
    <dbReference type="NCBI Taxonomy" id="1536484"/>
    <lineage>
        <taxon>Eukaryota</taxon>
        <taxon>Fungi</taxon>
        <taxon>Dikarya</taxon>
        <taxon>Ascomycota</taxon>
        <taxon>Pezizomycotina</taxon>
        <taxon>Sordariomycetes</taxon>
        <taxon>Sordariomycetidae</taxon>
        <taxon>Sordariales</taxon>
        <taxon>Podosporaceae</taxon>
        <taxon>Podospora</taxon>
    </lineage>
</organism>
<reference evidence="6" key="1">
    <citation type="journal article" date="2023" name="Mol. Phylogenet. Evol.">
        <title>Genome-scale phylogeny and comparative genomics of the fungal order Sordariales.</title>
        <authorList>
            <person name="Hensen N."/>
            <person name="Bonometti L."/>
            <person name="Westerberg I."/>
            <person name="Brannstrom I.O."/>
            <person name="Guillou S."/>
            <person name="Cros-Aarteil S."/>
            <person name="Calhoun S."/>
            <person name="Haridas S."/>
            <person name="Kuo A."/>
            <person name="Mondo S."/>
            <person name="Pangilinan J."/>
            <person name="Riley R."/>
            <person name="LaButti K."/>
            <person name="Andreopoulos B."/>
            <person name="Lipzen A."/>
            <person name="Chen C."/>
            <person name="Yan M."/>
            <person name="Daum C."/>
            <person name="Ng V."/>
            <person name="Clum A."/>
            <person name="Steindorff A."/>
            <person name="Ohm R.A."/>
            <person name="Martin F."/>
            <person name="Silar P."/>
            <person name="Natvig D.O."/>
            <person name="Lalanne C."/>
            <person name="Gautier V."/>
            <person name="Ament-Velasquez S.L."/>
            <person name="Kruys A."/>
            <person name="Hutchinson M.I."/>
            <person name="Powell A.J."/>
            <person name="Barry K."/>
            <person name="Miller A.N."/>
            <person name="Grigoriev I.V."/>
            <person name="Debuchy R."/>
            <person name="Gladieux P."/>
            <person name="Hiltunen Thoren M."/>
            <person name="Johannesson H."/>
        </authorList>
    </citation>
    <scope>NUCLEOTIDE SEQUENCE</scope>
    <source>
        <strain evidence="6">PSN309</strain>
    </source>
</reference>
<dbReference type="Proteomes" id="UP001302126">
    <property type="component" value="Unassembled WGS sequence"/>
</dbReference>
<feature type="domain" description="Chromo" evidence="5">
    <location>
        <begin position="57"/>
        <end position="116"/>
    </location>
</feature>
<comment type="subcellular location">
    <subcellularLocation>
        <location evidence="1">Nucleus</location>
    </subcellularLocation>
</comment>
<dbReference type="SMART" id="SM00298">
    <property type="entry name" value="CHROMO"/>
    <property type="match status" value="1"/>
</dbReference>
<evidence type="ECO:0000256" key="1">
    <source>
        <dbReference type="ARBA" id="ARBA00004123"/>
    </source>
</evidence>
<evidence type="ECO:0000256" key="2">
    <source>
        <dbReference type="ARBA" id="ARBA00011353"/>
    </source>
</evidence>
<dbReference type="Gene3D" id="2.40.50.40">
    <property type="match status" value="1"/>
</dbReference>
<feature type="compositionally biased region" description="Acidic residues" evidence="4">
    <location>
        <begin position="41"/>
        <end position="52"/>
    </location>
</feature>
<evidence type="ECO:0000256" key="4">
    <source>
        <dbReference type="SAM" id="MobiDB-lite"/>
    </source>
</evidence>
<evidence type="ECO:0000259" key="5">
    <source>
        <dbReference type="PROSITE" id="PS50013"/>
    </source>
</evidence>